<evidence type="ECO:0000313" key="2">
    <source>
        <dbReference type="EMBL" id="OBS08546.1"/>
    </source>
</evidence>
<evidence type="ECO:0008006" key="4">
    <source>
        <dbReference type="Google" id="ProtNLM"/>
    </source>
</evidence>
<sequence length="120" mass="13150">MSDIMDTQPTRPKDAALDALYLEAHREFLVRQRSPALALTLSFLLTGAGQMYNGEYLRGLALAALYVAGAAGAVRYGYPVLLWIPFWLWGMADARQGARRGNRALLDRLAAEVAARKPSA</sequence>
<organism evidence="2 3">
    <name type="scientific">Acidihalobacter prosperus</name>
    <dbReference type="NCBI Taxonomy" id="160660"/>
    <lineage>
        <taxon>Bacteria</taxon>
        <taxon>Pseudomonadati</taxon>
        <taxon>Pseudomonadota</taxon>
        <taxon>Gammaproteobacteria</taxon>
        <taxon>Chromatiales</taxon>
        <taxon>Ectothiorhodospiraceae</taxon>
        <taxon>Acidihalobacter</taxon>
    </lineage>
</organism>
<name>A0A1A6C1V1_9GAMM</name>
<accession>A0A1A6C1V1</accession>
<dbReference type="AlphaFoldDB" id="A0A1A6C1V1"/>
<feature type="transmembrane region" description="Helical" evidence="1">
    <location>
        <begin position="64"/>
        <end position="90"/>
    </location>
</feature>
<comment type="caution">
    <text evidence="2">The sequence shown here is derived from an EMBL/GenBank/DDBJ whole genome shotgun (WGS) entry which is preliminary data.</text>
</comment>
<gene>
    <name evidence="2" type="ORF">Thpro_022796</name>
</gene>
<evidence type="ECO:0000313" key="3">
    <source>
        <dbReference type="Proteomes" id="UP000029273"/>
    </source>
</evidence>
<evidence type="ECO:0000256" key="1">
    <source>
        <dbReference type="SAM" id="Phobius"/>
    </source>
</evidence>
<reference evidence="2 3" key="1">
    <citation type="journal article" date="2014" name="Genome Announc.">
        <title>Draft Genome Sequence of the Iron-Oxidizing, Acidophilic, and Halotolerant 'Thiobacillus prosperus' Type Strain DSM 5130.</title>
        <authorList>
            <person name="Ossandon F.J."/>
            <person name="Cardenas J.P."/>
            <person name="Corbett M."/>
            <person name="Quatrini R."/>
            <person name="Holmes D.S."/>
            <person name="Watkin E."/>
        </authorList>
    </citation>
    <scope>NUCLEOTIDE SEQUENCE [LARGE SCALE GENOMIC DNA]</scope>
    <source>
        <strain evidence="2 3">DSM 5130</strain>
    </source>
</reference>
<proteinExistence type="predicted"/>
<protein>
    <recommendedName>
        <fullName evidence="4">TM2 domain-containing protein</fullName>
    </recommendedName>
</protein>
<feature type="transmembrane region" description="Helical" evidence="1">
    <location>
        <begin position="36"/>
        <end position="52"/>
    </location>
</feature>
<dbReference type="EMBL" id="JQSG02000006">
    <property type="protein sequence ID" value="OBS08546.1"/>
    <property type="molecule type" value="Genomic_DNA"/>
</dbReference>
<keyword evidence="3" id="KW-1185">Reference proteome</keyword>
<keyword evidence="1" id="KW-1133">Transmembrane helix</keyword>
<keyword evidence="1" id="KW-0812">Transmembrane</keyword>
<keyword evidence="1" id="KW-0472">Membrane</keyword>
<dbReference type="Proteomes" id="UP000029273">
    <property type="component" value="Unassembled WGS sequence"/>
</dbReference>